<name>A0A2N3G7W1_9ACTN</name>
<dbReference type="Proteomes" id="UP000233654">
    <property type="component" value="Unassembled WGS sequence"/>
</dbReference>
<reference evidence="9 10" key="1">
    <citation type="journal article" date="2017" name="ISME J.">
        <title>Potential for microbial H2 and metal transformations associated with novel bacteria and archaea in deep terrestrial subsurface sediments.</title>
        <authorList>
            <person name="Hernsdorf A.W."/>
            <person name="Amano Y."/>
            <person name="Miyakawa K."/>
            <person name="Ise K."/>
            <person name="Suzuki Y."/>
            <person name="Anantharaman K."/>
            <person name="Probst A."/>
            <person name="Burstein D."/>
            <person name="Thomas B.C."/>
            <person name="Banfield J.F."/>
        </authorList>
    </citation>
    <scope>NUCLEOTIDE SEQUENCE [LARGE SCALE GENOMIC DNA]</scope>
    <source>
        <strain evidence="9">HGW-Actinobacteria-3</strain>
    </source>
</reference>
<dbReference type="GO" id="GO:0007059">
    <property type="term" value="P:chromosome segregation"/>
    <property type="evidence" value="ECO:0007669"/>
    <property type="project" value="UniProtKB-UniRule"/>
</dbReference>
<keyword evidence="1 6" id="KW-0963">Cytoplasm</keyword>
<dbReference type="InterPro" id="IPR024704">
    <property type="entry name" value="SMC"/>
</dbReference>
<dbReference type="PIRSF" id="PIRSF005719">
    <property type="entry name" value="SMC"/>
    <property type="match status" value="1"/>
</dbReference>
<dbReference type="Gene3D" id="3.40.50.300">
    <property type="entry name" value="P-loop containing nucleotide triphosphate hydrolases"/>
    <property type="match status" value="2"/>
</dbReference>
<evidence type="ECO:0000313" key="9">
    <source>
        <dbReference type="EMBL" id="PKQ28806.1"/>
    </source>
</evidence>
<sequence length="1144" mass="127467">MGRNQEGVRLFLRSLTIKGFKSFARKTVLEFEPGMTVIVGPNGVGKSNIADAVMWVLGEQSPTSLRGNRMEDVIFAGSMSLKPVNMAEVSLTLDNSNNDFPLDYSEVVISRNVVRGGDSEYRLNNSPCRLLDIQELLSDAGVGRSVNAVISQGQLDEVLSCLPAERRNYIEEAGGLLKYRKRREKAMRRLARMDEEFLRINDVAREVRRALRPLQRQAGRLEQYTTVVGEMNETKLRLDVARLRAMRVEHQGRQDKREECSRRLGEIEKTLREKAAEASMLEKAQSEWQTREGSLRGGLYRLVSLHEQLKVMLSLADEKFRRLKEEDAVPPAALEQLTAENLALDRSRAAILEKLEELRKRETELESSVLKINSHLNDLARRRATIEARLEVLRESEREQADLAEKAFAEKKAELARLTGERATAESEFAILRERESLAHSRLDELSSSLESLDAGSAGVMDQLREAERQQAGLVATLSILTRFETETCGPASVSAALIDSDPTGGRLEGMLAPDLKIDPSHESAIVGYLGPWLFGIVACDTNAIVVAIEHLKKKGLGQGLFFRRGGEEPSHERSSPHVEGAARARDAVEAPDRFGDALDALLDGVYLADDLKSAVKLAGRYPQQTFLSPAGDVIAPGGMIKGGSPTVNPAVIDMTAGRRRQLEDSLEDLSENINALELRRKYFTDETSRAKAELLDAGSAFSTARDALKEKGLRNTSLTARIEALKADVEGCHKTPAAAKGRSQVDQAQLESQAGTLIDEERLATAELQKCESAHSALTREARAAVSEIATLDRRLETGRVKERSLRSRKQGCVLHAIDEDDLANIVALRDRLVMLLEAARERAKRGLDEGVLKEKEAMNSARALRGAIDGLQAERESLRDRMHAEELSNAEMKVRVEQLVDRIVDDHKVPLEFALKHYPDEAPMGELEARIEELTRQLEAIGPINPKAIIERETLEQRSDLFKTQIDDIEQARAQLKRVVHQVDREIEQKFSDTLDAINHHFKEIFITLFPNGDAELRLTDPDDLLGTGVEIMAQPEGKRLRRLSLLSGGETSMAALAFFFALFKVRPSPFYFLDEVEAALDDVNLHKFLNLAREFKGESQLVLITHQKRSMEIADILYGVSMQDDGMSRVISQKVEQKAAS</sequence>
<dbReference type="GO" id="GO:0005694">
    <property type="term" value="C:chromosome"/>
    <property type="evidence" value="ECO:0007669"/>
    <property type="project" value="InterPro"/>
</dbReference>
<organism evidence="9 10">
    <name type="scientific">Candidatus Anoxymicrobium japonicum</name>
    <dbReference type="NCBI Taxonomy" id="2013648"/>
    <lineage>
        <taxon>Bacteria</taxon>
        <taxon>Bacillati</taxon>
        <taxon>Actinomycetota</taxon>
        <taxon>Candidatus Geothermincolia</taxon>
        <taxon>Candidatus Geothermincolales</taxon>
        <taxon>Candidatus Anoxymicrobiaceae</taxon>
        <taxon>Candidatus Anoxymicrobium</taxon>
    </lineage>
</organism>
<keyword evidence="5 6" id="KW-0238">DNA-binding</keyword>
<dbReference type="SMART" id="SM00968">
    <property type="entry name" value="SMC_hinge"/>
    <property type="match status" value="1"/>
</dbReference>
<dbReference type="PANTHER" id="PTHR43977">
    <property type="entry name" value="STRUCTURAL MAINTENANCE OF CHROMOSOMES PROTEIN 3"/>
    <property type="match status" value="1"/>
</dbReference>
<feature type="region of interest" description="Disordered" evidence="7">
    <location>
        <begin position="564"/>
        <end position="586"/>
    </location>
</feature>
<dbReference type="SUPFAM" id="SSF75553">
    <property type="entry name" value="Smc hinge domain"/>
    <property type="match status" value="1"/>
</dbReference>
<evidence type="ECO:0000256" key="5">
    <source>
        <dbReference type="ARBA" id="ARBA00023125"/>
    </source>
</evidence>
<dbReference type="GO" id="GO:0007062">
    <property type="term" value="P:sister chromatid cohesion"/>
    <property type="evidence" value="ECO:0007669"/>
    <property type="project" value="InterPro"/>
</dbReference>
<feature type="coiled-coil region" evidence="6">
    <location>
        <begin position="257"/>
        <end position="435"/>
    </location>
</feature>
<evidence type="ECO:0000313" key="10">
    <source>
        <dbReference type="Proteomes" id="UP000233654"/>
    </source>
</evidence>
<dbReference type="AlphaFoldDB" id="A0A2N3G7W1"/>
<dbReference type="GO" id="GO:0006260">
    <property type="term" value="P:DNA replication"/>
    <property type="evidence" value="ECO:0007669"/>
    <property type="project" value="UniProtKB-UniRule"/>
</dbReference>
<dbReference type="EMBL" id="PHEX01000004">
    <property type="protein sequence ID" value="PKQ28806.1"/>
    <property type="molecule type" value="Genomic_DNA"/>
</dbReference>
<accession>A0A2N3G7W1</accession>
<evidence type="ECO:0000256" key="1">
    <source>
        <dbReference type="ARBA" id="ARBA00022490"/>
    </source>
</evidence>
<dbReference type="InterPro" id="IPR036277">
    <property type="entry name" value="SMC_hinge_sf"/>
</dbReference>
<feature type="coiled-coil region" evidence="6">
    <location>
        <begin position="954"/>
        <end position="991"/>
    </location>
</feature>
<comment type="caution">
    <text evidence="6">Lacks conserved residue(s) required for the propagation of feature annotation.</text>
</comment>
<evidence type="ECO:0000256" key="3">
    <source>
        <dbReference type="ARBA" id="ARBA00022840"/>
    </source>
</evidence>
<evidence type="ECO:0000256" key="2">
    <source>
        <dbReference type="ARBA" id="ARBA00022741"/>
    </source>
</evidence>
<dbReference type="InterPro" id="IPR003395">
    <property type="entry name" value="RecF/RecN/SMC_N"/>
</dbReference>
<protein>
    <recommendedName>
        <fullName evidence="6">Chromosome partition protein Smc</fullName>
    </recommendedName>
</protein>
<dbReference type="Gene3D" id="1.20.1060.20">
    <property type="match status" value="1"/>
</dbReference>
<dbReference type="InterPro" id="IPR027417">
    <property type="entry name" value="P-loop_NTPase"/>
</dbReference>
<gene>
    <name evidence="6 9" type="primary">smc</name>
    <name evidence="9" type="ORF">CVT63_00605</name>
</gene>
<evidence type="ECO:0000256" key="6">
    <source>
        <dbReference type="HAMAP-Rule" id="MF_01894"/>
    </source>
</evidence>
<dbReference type="GO" id="GO:0003677">
    <property type="term" value="F:DNA binding"/>
    <property type="evidence" value="ECO:0007669"/>
    <property type="project" value="UniProtKB-UniRule"/>
</dbReference>
<dbReference type="GO" id="GO:0030261">
    <property type="term" value="P:chromosome condensation"/>
    <property type="evidence" value="ECO:0007669"/>
    <property type="project" value="InterPro"/>
</dbReference>
<feature type="coiled-coil region" evidence="6">
    <location>
        <begin position="863"/>
        <end position="890"/>
    </location>
</feature>
<proteinExistence type="inferred from homology"/>
<dbReference type="Pfam" id="PF02463">
    <property type="entry name" value="SMC_N"/>
    <property type="match status" value="1"/>
</dbReference>
<dbReference type="NCBIfam" id="TIGR02168">
    <property type="entry name" value="SMC_prok_B"/>
    <property type="match status" value="1"/>
</dbReference>
<dbReference type="Gene3D" id="3.30.70.1620">
    <property type="match status" value="1"/>
</dbReference>
<dbReference type="SUPFAM" id="SSF52540">
    <property type="entry name" value="P-loop containing nucleoside triphosphate hydrolases"/>
    <property type="match status" value="1"/>
</dbReference>
<keyword evidence="2 6" id="KW-0547">Nucleotide-binding</keyword>
<dbReference type="GO" id="GO:0005737">
    <property type="term" value="C:cytoplasm"/>
    <property type="evidence" value="ECO:0007669"/>
    <property type="project" value="UniProtKB-SubCell"/>
</dbReference>
<feature type="domain" description="SMC hinge" evidence="8">
    <location>
        <begin position="506"/>
        <end position="619"/>
    </location>
</feature>
<comment type="subunit">
    <text evidence="6">Homodimer.</text>
</comment>
<dbReference type="InterPro" id="IPR011890">
    <property type="entry name" value="SMC_prok"/>
</dbReference>
<evidence type="ECO:0000259" key="8">
    <source>
        <dbReference type="SMART" id="SM00968"/>
    </source>
</evidence>
<keyword evidence="4 6" id="KW-0175">Coiled coil</keyword>
<dbReference type="InterPro" id="IPR010935">
    <property type="entry name" value="SMC_hinge"/>
</dbReference>
<keyword evidence="3 6" id="KW-0067">ATP-binding</keyword>
<dbReference type="GO" id="GO:0005524">
    <property type="term" value="F:ATP binding"/>
    <property type="evidence" value="ECO:0007669"/>
    <property type="project" value="UniProtKB-UniRule"/>
</dbReference>
<comment type="function">
    <text evidence="6">Required for chromosome condensation and partitioning.</text>
</comment>
<dbReference type="HAMAP" id="MF_01894">
    <property type="entry name" value="Smc_prok"/>
    <property type="match status" value="1"/>
</dbReference>
<evidence type="ECO:0000256" key="4">
    <source>
        <dbReference type="ARBA" id="ARBA00023054"/>
    </source>
</evidence>
<comment type="caution">
    <text evidence="9">The sequence shown here is derived from an EMBL/GenBank/DDBJ whole genome shotgun (WGS) entry which is preliminary data.</text>
</comment>
<dbReference type="Pfam" id="PF06470">
    <property type="entry name" value="SMC_hinge"/>
    <property type="match status" value="1"/>
</dbReference>
<dbReference type="GO" id="GO:0016887">
    <property type="term" value="F:ATP hydrolysis activity"/>
    <property type="evidence" value="ECO:0007669"/>
    <property type="project" value="InterPro"/>
</dbReference>
<evidence type="ECO:0000256" key="7">
    <source>
        <dbReference type="SAM" id="MobiDB-lite"/>
    </source>
</evidence>
<comment type="domain">
    <text evidence="6">Contains large globular domains required for ATP hydrolysis at each terminus and a third globular domain forming a flexible hinge near the middle of the molecule. These domains are separated by coiled-coil structures.</text>
</comment>
<feature type="coiled-coil region" evidence="6">
    <location>
        <begin position="653"/>
        <end position="687"/>
    </location>
</feature>
<comment type="subcellular location">
    <subcellularLocation>
        <location evidence="6">Cytoplasm</location>
    </subcellularLocation>
</comment>
<feature type="compositionally biased region" description="Basic and acidic residues" evidence="7">
    <location>
        <begin position="565"/>
        <end position="586"/>
    </location>
</feature>
<comment type="similarity">
    <text evidence="6">Belongs to the SMC family.</text>
</comment>